<dbReference type="Proteomes" id="UP000235392">
    <property type="component" value="Unassembled WGS sequence"/>
</dbReference>
<protein>
    <submittedName>
        <fullName evidence="2">Uncharacterized protein</fullName>
    </submittedName>
</protein>
<sequence>MSTDGGLEQTTMASQCAAEVEGTWRSQRATGTIDSDARRLLGNNNRQEEEDIRAMKLKSKKRSHLSPSQKPA</sequence>
<evidence type="ECO:0000313" key="4">
    <source>
        <dbReference type="Proteomes" id="UP000235388"/>
    </source>
</evidence>
<dbReference type="EMBL" id="PGCI01000005">
    <property type="protein sequence ID" value="PLW51406.1"/>
    <property type="molecule type" value="Genomic_DNA"/>
</dbReference>
<accession>A0A2N5S113</accession>
<evidence type="ECO:0000313" key="3">
    <source>
        <dbReference type="EMBL" id="PLW51406.1"/>
    </source>
</evidence>
<dbReference type="AlphaFoldDB" id="A0A2N5S113"/>
<organism evidence="2 4">
    <name type="scientific">Puccinia coronata f. sp. avenae</name>
    <dbReference type="NCBI Taxonomy" id="200324"/>
    <lineage>
        <taxon>Eukaryota</taxon>
        <taxon>Fungi</taxon>
        <taxon>Dikarya</taxon>
        <taxon>Basidiomycota</taxon>
        <taxon>Pucciniomycotina</taxon>
        <taxon>Pucciniomycetes</taxon>
        <taxon>Pucciniales</taxon>
        <taxon>Pucciniaceae</taxon>
        <taxon>Puccinia</taxon>
    </lineage>
</organism>
<dbReference type="Proteomes" id="UP000235388">
    <property type="component" value="Unassembled WGS sequence"/>
</dbReference>
<dbReference type="EMBL" id="PGCJ01001269">
    <property type="protein sequence ID" value="PLW06936.1"/>
    <property type="molecule type" value="Genomic_DNA"/>
</dbReference>
<comment type="caution">
    <text evidence="2">The sequence shown here is derived from an EMBL/GenBank/DDBJ whole genome shotgun (WGS) entry which is preliminary data.</text>
</comment>
<feature type="region of interest" description="Disordered" evidence="1">
    <location>
        <begin position="1"/>
        <end position="51"/>
    </location>
</feature>
<evidence type="ECO:0000313" key="2">
    <source>
        <dbReference type="EMBL" id="PLW06936.1"/>
    </source>
</evidence>
<reference evidence="4 5" key="1">
    <citation type="submission" date="2017-11" db="EMBL/GenBank/DDBJ databases">
        <title>De novo assembly and phasing of dikaryotic genomes from two isolates of Puccinia coronata f. sp. avenae, the causal agent of oat crown rust.</title>
        <authorList>
            <person name="Miller M.E."/>
            <person name="Zhang Y."/>
            <person name="Omidvar V."/>
            <person name="Sperschneider J."/>
            <person name="Schwessinger B."/>
            <person name="Raley C."/>
            <person name="Palmer J.M."/>
            <person name="Garnica D."/>
            <person name="Upadhyaya N."/>
            <person name="Rathjen J."/>
            <person name="Taylor J.M."/>
            <person name="Park R.F."/>
            <person name="Dodds P.N."/>
            <person name="Hirsch C.D."/>
            <person name="Kianian S.F."/>
            <person name="Figueroa M."/>
        </authorList>
    </citation>
    <scope>NUCLEOTIDE SEQUENCE [LARGE SCALE GENOMIC DNA]</scope>
    <source>
        <strain evidence="2">12NC29</strain>
        <strain evidence="3">12SD80</strain>
    </source>
</reference>
<evidence type="ECO:0000313" key="5">
    <source>
        <dbReference type="Proteomes" id="UP000235392"/>
    </source>
</evidence>
<name>A0A2N5S113_9BASI</name>
<feature type="compositionally biased region" description="Polar residues" evidence="1">
    <location>
        <begin position="24"/>
        <end position="33"/>
    </location>
</feature>
<feature type="compositionally biased region" description="Polar residues" evidence="1">
    <location>
        <begin position="1"/>
        <end position="14"/>
    </location>
</feature>
<evidence type="ECO:0000256" key="1">
    <source>
        <dbReference type="SAM" id="MobiDB-lite"/>
    </source>
</evidence>
<keyword evidence="4" id="KW-1185">Reference proteome</keyword>
<gene>
    <name evidence="2" type="ORF">PCANC_25548</name>
    <name evidence="3" type="ORF">PCASD_00413</name>
</gene>
<proteinExistence type="predicted"/>